<comment type="caution">
    <text evidence="2">The sequence shown here is derived from an EMBL/GenBank/DDBJ whole genome shotgun (WGS) entry which is preliminary data.</text>
</comment>
<reference evidence="3" key="1">
    <citation type="journal article" date="2019" name="Int. J. Syst. Evol. Microbiol.">
        <title>The Global Catalogue of Microorganisms (GCM) 10K type strain sequencing project: providing services to taxonomists for standard genome sequencing and annotation.</title>
        <authorList>
            <consortium name="The Broad Institute Genomics Platform"/>
            <consortium name="The Broad Institute Genome Sequencing Center for Infectious Disease"/>
            <person name="Wu L."/>
            <person name="Ma J."/>
        </authorList>
    </citation>
    <scope>NUCLEOTIDE SEQUENCE [LARGE SCALE GENOMIC DNA]</scope>
    <source>
        <strain evidence="3">JCM 4816</strain>
    </source>
</reference>
<evidence type="ECO:0000313" key="3">
    <source>
        <dbReference type="Proteomes" id="UP001596174"/>
    </source>
</evidence>
<dbReference type="EMBL" id="JBHSQJ010000058">
    <property type="protein sequence ID" value="MFC5908453.1"/>
    <property type="molecule type" value="Genomic_DNA"/>
</dbReference>
<dbReference type="Proteomes" id="UP001596174">
    <property type="component" value="Unassembled WGS sequence"/>
</dbReference>
<feature type="domain" description="HTH cro/C1-type" evidence="1">
    <location>
        <begin position="77"/>
        <end position="107"/>
    </location>
</feature>
<dbReference type="RefSeq" id="WP_380583450.1">
    <property type="nucleotide sequence ID" value="NZ_JBHSQJ010000058.1"/>
</dbReference>
<organism evidence="2 3">
    <name type="scientific">Streptacidiphilus monticola</name>
    <dbReference type="NCBI Taxonomy" id="2161674"/>
    <lineage>
        <taxon>Bacteria</taxon>
        <taxon>Bacillati</taxon>
        <taxon>Actinomycetota</taxon>
        <taxon>Actinomycetes</taxon>
        <taxon>Kitasatosporales</taxon>
        <taxon>Streptomycetaceae</taxon>
        <taxon>Streptacidiphilus</taxon>
    </lineage>
</organism>
<proteinExistence type="predicted"/>
<evidence type="ECO:0000259" key="1">
    <source>
        <dbReference type="PROSITE" id="PS50943"/>
    </source>
</evidence>
<evidence type="ECO:0000313" key="2">
    <source>
        <dbReference type="EMBL" id="MFC5908453.1"/>
    </source>
</evidence>
<protein>
    <submittedName>
        <fullName evidence="2">Helix-turn-helix domain-containing protein</fullName>
    </submittedName>
</protein>
<sequence>MSIRLVGSRWLASTETPAPIVAPVPRPTGHPVSSARSPLAAARLVLGWTQARAVRVMTDTARAWGWTLPERDSLMRQLRRWESGAGRPAPDYVLLLASVYGRTPAELGIAREDAGAAA</sequence>
<keyword evidence="3" id="KW-1185">Reference proteome</keyword>
<dbReference type="InterPro" id="IPR001387">
    <property type="entry name" value="Cro/C1-type_HTH"/>
</dbReference>
<gene>
    <name evidence="2" type="ORF">ACFP3V_14675</name>
</gene>
<accession>A0ABW1G2W5</accession>
<dbReference type="PROSITE" id="PS50943">
    <property type="entry name" value="HTH_CROC1"/>
    <property type="match status" value="1"/>
</dbReference>
<name>A0ABW1G2W5_9ACTN</name>